<comment type="catalytic activity">
    <reaction evidence="2">
        <text>L-homoserine + acetyl-CoA = O-acetyl-L-homoserine + CoA</text>
        <dbReference type="Rhea" id="RHEA:13701"/>
        <dbReference type="ChEBI" id="CHEBI:57287"/>
        <dbReference type="ChEBI" id="CHEBI:57288"/>
        <dbReference type="ChEBI" id="CHEBI:57476"/>
        <dbReference type="ChEBI" id="CHEBI:57716"/>
        <dbReference type="EC" id="2.3.1.31"/>
    </reaction>
</comment>
<dbReference type="Pfam" id="PF00561">
    <property type="entry name" value="Abhydrolase_1"/>
    <property type="match status" value="1"/>
</dbReference>
<evidence type="ECO:0000259" key="3">
    <source>
        <dbReference type="Pfam" id="PF00561"/>
    </source>
</evidence>
<sequence length="340" mass="35492">MLPGARLAYETWGSLDPDGGNAVLVLHALTGDAHLRGPAGPGHPAAGWWEGVVGPGLALDTDRWFVVAPNALGGCQGSTGPADPAPDGRPWGGRFPSLTVRDLVRSEVALAEALGVPRWAAVIGGSLGGMRALEWAVDQPDRVGSALVLCCGAAATAEQIAWSSTQLHAIRADPDWLGGDFHELPDGRGPHAGLGLARRIAHLTYRSPQELEARFGSAPQDGEDPAAGGRYAVESYLDHHAAKLVRRFDAASYVRLTEAMSGHDVGRDRGGVAAALGRVRARTLVAGVDSDRLFPPADQRALAEGLGTSARIIRSAHGHDGFLVETEQVAELVAELLKGA</sequence>
<dbReference type="Proteomes" id="UP001500483">
    <property type="component" value="Unassembled WGS sequence"/>
</dbReference>
<name>A0ABP6RRQ7_9PSEU</name>
<feature type="binding site" evidence="2">
    <location>
        <position position="198"/>
    </location>
    <ligand>
        <name>substrate</name>
    </ligand>
</feature>
<reference evidence="5" key="1">
    <citation type="journal article" date="2019" name="Int. J. Syst. Evol. Microbiol.">
        <title>The Global Catalogue of Microorganisms (GCM) 10K type strain sequencing project: providing services to taxonomists for standard genome sequencing and annotation.</title>
        <authorList>
            <consortium name="The Broad Institute Genomics Platform"/>
            <consortium name="The Broad Institute Genome Sequencing Center for Infectious Disease"/>
            <person name="Wu L."/>
            <person name="Ma J."/>
        </authorList>
    </citation>
    <scope>NUCLEOTIDE SEQUENCE [LARGE SCALE GENOMIC DNA]</scope>
    <source>
        <strain evidence="5">JCM 9687</strain>
    </source>
</reference>
<comment type="subunit">
    <text evidence="2">Homodimer.</text>
</comment>
<comment type="pathway">
    <text evidence="2">Amino-acid biosynthesis; L-methionine biosynthesis via de novo pathway; O-acetyl-L-homoserine from L-homoserine: step 1/1.</text>
</comment>
<dbReference type="InterPro" id="IPR000073">
    <property type="entry name" value="AB_hydrolase_1"/>
</dbReference>
<feature type="binding site" evidence="2">
    <location>
        <position position="320"/>
    </location>
    <ligand>
        <name>substrate</name>
    </ligand>
</feature>
<dbReference type="NCBIfam" id="TIGR01392">
    <property type="entry name" value="homoserO_Ac_trn"/>
    <property type="match status" value="1"/>
</dbReference>
<keyword evidence="5" id="KW-1185">Reference proteome</keyword>
<keyword evidence="1 2" id="KW-0808">Transferase</keyword>
<keyword evidence="2" id="KW-0028">Amino-acid biosynthesis</keyword>
<comment type="caution">
    <text evidence="4">The sequence shown here is derived from an EMBL/GenBank/DDBJ whole genome shotgun (WGS) entry which is preliminary data.</text>
</comment>
<accession>A0ABP6RRQ7</accession>
<keyword evidence="2" id="KW-0963">Cytoplasm</keyword>
<organism evidence="4 5">
    <name type="scientific">Saccharopolyspora gregorii</name>
    <dbReference type="NCBI Taxonomy" id="33914"/>
    <lineage>
        <taxon>Bacteria</taxon>
        <taxon>Bacillati</taxon>
        <taxon>Actinomycetota</taxon>
        <taxon>Actinomycetes</taxon>
        <taxon>Pseudonocardiales</taxon>
        <taxon>Pseudonocardiaceae</taxon>
        <taxon>Saccharopolyspora</taxon>
    </lineage>
</organism>
<dbReference type="Gene3D" id="3.40.50.1820">
    <property type="entry name" value="alpha/beta hydrolase"/>
    <property type="match status" value="1"/>
</dbReference>
<dbReference type="NCBIfam" id="NF001209">
    <property type="entry name" value="PRK00175.1"/>
    <property type="match status" value="1"/>
</dbReference>
<keyword evidence="2" id="KW-0012">Acyltransferase</keyword>
<feature type="domain" description="AB hydrolase-1" evidence="3">
    <location>
        <begin position="21"/>
        <end position="325"/>
    </location>
</feature>
<comment type="caution">
    <text evidence="2">Lacks conserved residue(s) required for the propagation of feature annotation.</text>
</comment>
<feature type="active site" evidence="2">
    <location>
        <position position="319"/>
    </location>
</feature>
<feature type="active site" evidence="2">
    <location>
        <position position="291"/>
    </location>
</feature>
<dbReference type="EMBL" id="BAAAYK010000038">
    <property type="protein sequence ID" value="GAA3358265.1"/>
    <property type="molecule type" value="Genomic_DNA"/>
</dbReference>
<evidence type="ECO:0000313" key="4">
    <source>
        <dbReference type="EMBL" id="GAA3358265.1"/>
    </source>
</evidence>
<comment type="similarity">
    <text evidence="2">Belongs to the AB hydrolase superfamily. MetX family.</text>
</comment>
<protein>
    <recommendedName>
        <fullName evidence="2">Homoserine O-acetyltransferase</fullName>
        <shortName evidence="2">HAT</shortName>
        <ecNumber evidence="2">2.3.1.31</ecNumber>
    </recommendedName>
    <alternativeName>
        <fullName evidence="2">Homoserine transacetylase</fullName>
        <shortName evidence="2">HTA</shortName>
    </alternativeName>
</protein>
<dbReference type="PANTHER" id="PTHR32268">
    <property type="entry name" value="HOMOSERINE O-ACETYLTRANSFERASE"/>
    <property type="match status" value="1"/>
</dbReference>
<evidence type="ECO:0000256" key="2">
    <source>
        <dbReference type="HAMAP-Rule" id="MF_00296"/>
    </source>
</evidence>
<keyword evidence="2" id="KW-0486">Methionine biosynthesis</keyword>
<evidence type="ECO:0000256" key="1">
    <source>
        <dbReference type="ARBA" id="ARBA00022679"/>
    </source>
</evidence>
<feature type="active site" description="Nucleophile" evidence="2">
    <location>
        <position position="126"/>
    </location>
</feature>
<dbReference type="PIRSF" id="PIRSF000443">
    <property type="entry name" value="Homoser_Ac_trans"/>
    <property type="match status" value="1"/>
</dbReference>
<dbReference type="InterPro" id="IPR029058">
    <property type="entry name" value="AB_hydrolase_fold"/>
</dbReference>
<evidence type="ECO:0000313" key="5">
    <source>
        <dbReference type="Proteomes" id="UP001500483"/>
    </source>
</evidence>
<proteinExistence type="inferred from homology"/>
<dbReference type="PANTHER" id="PTHR32268:SF11">
    <property type="entry name" value="HOMOSERINE O-ACETYLTRANSFERASE"/>
    <property type="match status" value="1"/>
</dbReference>
<dbReference type="HAMAP" id="MF_00296">
    <property type="entry name" value="MetX_acyltransf"/>
    <property type="match status" value="1"/>
</dbReference>
<comment type="function">
    <text evidence="2">Transfers an acetyl group from acetyl-CoA to L-homoserine, forming acetyl-L-homoserine.</text>
</comment>
<dbReference type="InterPro" id="IPR008220">
    <property type="entry name" value="HAT_MetX-like"/>
</dbReference>
<comment type="subcellular location">
    <subcellularLocation>
        <location evidence="2">Cytoplasm</location>
    </subcellularLocation>
</comment>
<gene>
    <name evidence="2" type="primary">metXA</name>
    <name evidence="4" type="ORF">GCM10020366_29670</name>
</gene>
<dbReference type="SUPFAM" id="SSF53474">
    <property type="entry name" value="alpha/beta-Hydrolases"/>
    <property type="match status" value="1"/>
</dbReference>
<dbReference type="EC" id="2.3.1.31" evidence="2"/>